<evidence type="ECO:0000313" key="1">
    <source>
        <dbReference type="EMBL" id="PNG22014.1"/>
    </source>
</evidence>
<dbReference type="AlphaFoldDB" id="A0A2N8TSM3"/>
<keyword evidence="2" id="KW-1185">Reference proteome</keyword>
<evidence type="ECO:0000313" key="2">
    <source>
        <dbReference type="Proteomes" id="UP000235943"/>
    </source>
</evidence>
<name>A0A2N8TSM3_9ACTN</name>
<comment type="caution">
    <text evidence="1">The sequence shown here is derived from an EMBL/GenBank/DDBJ whole genome shotgun (WGS) entry which is preliminary data.</text>
</comment>
<dbReference type="Proteomes" id="UP000235943">
    <property type="component" value="Unassembled WGS sequence"/>
</dbReference>
<gene>
    <name evidence="1" type="ORF">C1J00_11740</name>
</gene>
<sequence length="106" mass="12016">MQLLHIEVWIGDRWQRALQLDGKREFWPPKDGDTDDRQSQELEEFLKDHPGTFWVETTASPHGVYVGPGVPQMTTISALTPRERFNGSTTFLVVEPPALSPQPTTT</sequence>
<protein>
    <submittedName>
        <fullName evidence="1">Uncharacterized protein</fullName>
    </submittedName>
</protein>
<reference evidence="1 2" key="1">
    <citation type="submission" date="2018-01" db="EMBL/GenBank/DDBJ databases">
        <title>Draft genome sequence of Streptomyces sp. 13K301.</title>
        <authorList>
            <person name="Sahin N."/>
            <person name="Saygin H."/>
            <person name="Ay H."/>
        </authorList>
    </citation>
    <scope>NUCLEOTIDE SEQUENCE [LARGE SCALE GENOMIC DNA]</scope>
    <source>
        <strain evidence="1 2">13K301</strain>
    </source>
</reference>
<proteinExistence type="predicted"/>
<dbReference type="RefSeq" id="WP_102908987.1">
    <property type="nucleotide sequence ID" value="NZ_POUC01000063.1"/>
</dbReference>
<dbReference type="OrthoDB" id="4246694at2"/>
<dbReference type="EMBL" id="POUC01000063">
    <property type="protein sequence ID" value="PNG22014.1"/>
    <property type="molecule type" value="Genomic_DNA"/>
</dbReference>
<accession>A0A2N8TSM3</accession>
<organism evidence="1 2">
    <name type="scientific">Streptomyces cahuitamycinicus</name>
    <dbReference type="NCBI Taxonomy" id="2070367"/>
    <lineage>
        <taxon>Bacteria</taxon>
        <taxon>Bacillati</taxon>
        <taxon>Actinomycetota</taxon>
        <taxon>Actinomycetes</taxon>
        <taxon>Kitasatosporales</taxon>
        <taxon>Streptomycetaceae</taxon>
        <taxon>Streptomyces</taxon>
    </lineage>
</organism>